<evidence type="ECO:0000256" key="1">
    <source>
        <dbReference type="ARBA" id="ARBA00006484"/>
    </source>
</evidence>
<evidence type="ECO:0000313" key="4">
    <source>
        <dbReference type="Proteomes" id="UP001595868"/>
    </source>
</evidence>
<gene>
    <name evidence="3" type="ORF">ACFOX0_05475</name>
</gene>
<dbReference type="Pfam" id="PF00106">
    <property type="entry name" value="adh_short"/>
    <property type="match status" value="1"/>
</dbReference>
<dbReference type="SUPFAM" id="SSF51735">
    <property type="entry name" value="NAD(P)-binding Rossmann-fold domains"/>
    <property type="match status" value="1"/>
</dbReference>
<dbReference type="EC" id="1.-.-.-" evidence="3"/>
<comment type="similarity">
    <text evidence="1">Belongs to the short-chain dehydrogenases/reductases (SDR) family.</text>
</comment>
<evidence type="ECO:0000256" key="2">
    <source>
        <dbReference type="ARBA" id="ARBA00023002"/>
    </source>
</evidence>
<keyword evidence="4" id="KW-1185">Reference proteome</keyword>
<comment type="caution">
    <text evidence="3">The sequence shown here is derived from an EMBL/GenBank/DDBJ whole genome shotgun (WGS) entry which is preliminary data.</text>
</comment>
<dbReference type="InterPro" id="IPR036291">
    <property type="entry name" value="NAD(P)-bd_dom_sf"/>
</dbReference>
<dbReference type="CDD" id="cd05233">
    <property type="entry name" value="SDR_c"/>
    <property type="match status" value="1"/>
</dbReference>
<dbReference type="PRINTS" id="PR00081">
    <property type="entry name" value="GDHRDH"/>
</dbReference>
<name>A0ABV8KH28_9ACTN</name>
<accession>A0ABV8KH28</accession>
<dbReference type="Gene3D" id="3.40.50.720">
    <property type="entry name" value="NAD(P)-binding Rossmann-like Domain"/>
    <property type="match status" value="1"/>
</dbReference>
<protein>
    <submittedName>
        <fullName evidence="3">SDR family NAD(P)-dependent oxidoreductase</fullName>
        <ecNumber evidence="3">1.-.-.-</ecNumber>
    </submittedName>
</protein>
<dbReference type="GO" id="GO:0016491">
    <property type="term" value="F:oxidoreductase activity"/>
    <property type="evidence" value="ECO:0007669"/>
    <property type="project" value="UniProtKB-KW"/>
</dbReference>
<dbReference type="Proteomes" id="UP001595868">
    <property type="component" value="Unassembled WGS sequence"/>
</dbReference>
<organism evidence="3 4">
    <name type="scientific">Micromonospora zhanjiangensis</name>
    <dbReference type="NCBI Taxonomy" id="1522057"/>
    <lineage>
        <taxon>Bacteria</taxon>
        <taxon>Bacillati</taxon>
        <taxon>Actinomycetota</taxon>
        <taxon>Actinomycetes</taxon>
        <taxon>Micromonosporales</taxon>
        <taxon>Micromonosporaceae</taxon>
        <taxon>Micromonospora</taxon>
    </lineage>
</organism>
<dbReference type="PANTHER" id="PTHR44196:SF1">
    <property type="entry name" value="DEHYDROGENASE_REDUCTASE SDR FAMILY MEMBER 7B"/>
    <property type="match status" value="1"/>
</dbReference>
<dbReference type="RefSeq" id="WP_377542429.1">
    <property type="nucleotide sequence ID" value="NZ_JBHSBN010000002.1"/>
</dbReference>
<reference evidence="4" key="1">
    <citation type="journal article" date="2019" name="Int. J. Syst. Evol. Microbiol.">
        <title>The Global Catalogue of Microorganisms (GCM) 10K type strain sequencing project: providing services to taxonomists for standard genome sequencing and annotation.</title>
        <authorList>
            <consortium name="The Broad Institute Genomics Platform"/>
            <consortium name="The Broad Institute Genome Sequencing Center for Infectious Disease"/>
            <person name="Wu L."/>
            <person name="Ma J."/>
        </authorList>
    </citation>
    <scope>NUCLEOTIDE SEQUENCE [LARGE SCALE GENOMIC DNA]</scope>
    <source>
        <strain evidence="4">2902at01</strain>
    </source>
</reference>
<dbReference type="InterPro" id="IPR002347">
    <property type="entry name" value="SDR_fam"/>
</dbReference>
<proteinExistence type="inferred from homology"/>
<dbReference type="EMBL" id="JBHSBN010000002">
    <property type="protein sequence ID" value="MFC4105390.1"/>
    <property type="molecule type" value="Genomic_DNA"/>
</dbReference>
<evidence type="ECO:0000313" key="3">
    <source>
        <dbReference type="EMBL" id="MFC4105390.1"/>
    </source>
</evidence>
<dbReference type="PANTHER" id="PTHR44196">
    <property type="entry name" value="DEHYDROGENASE/REDUCTASE SDR FAMILY MEMBER 7B"/>
    <property type="match status" value="1"/>
</dbReference>
<keyword evidence="2 3" id="KW-0560">Oxidoreductase</keyword>
<sequence>MIVEEERDLTGLRVVVTGAGRDTGRTLATALAERGAHVFVSARDPAAAERTAEAIARGGVGTAEPFRCDLADHVSVRGFAASLAARTDRVDVLVNNAAAYLSVPDLDGVDDDAIAATIGATATGTVLLTKHVLPLLRASARPDIVNLVSACGEVGHHRSAAHPAYYAAKHAQAGFAEILSHRLRPEGIRVISLFPPDFVQDGPRAADGPLTARSVVECALFAIGQPRDCFIREFRFEQHRPRDGSSVADE</sequence>